<protein>
    <submittedName>
        <fullName evidence="1">Uncharacterized protein</fullName>
    </submittedName>
</protein>
<dbReference type="PaxDb" id="273075-Ta0846"/>
<sequence>MLVSTGIAVQEQQMTSVAILNSFNINSLEKLGQSYYLKVEAVFENRAYTGAVITLYNSEIVVPALSEATADLLIPVNTTTLISAGWMLKPVNVTIRFSERILFAVFEKKVSLTVPSLFENVSEKDQGNAVEISFVPTSFTAGNVMNININGFTYNLTLTGGSTATIKIPLANPNASIGNTVNYLKISNFTYYFSQLDDL</sequence>
<accession>Q9HJW7</accession>
<keyword evidence="2" id="KW-1185">Reference proteome</keyword>
<organism evidence="1 2">
    <name type="scientific">Thermoplasma acidophilum (strain ATCC 25905 / DSM 1728 / JCM 9062 / NBRC 15155 / AMRC-C165)</name>
    <dbReference type="NCBI Taxonomy" id="273075"/>
    <lineage>
        <taxon>Archaea</taxon>
        <taxon>Methanobacteriati</taxon>
        <taxon>Thermoplasmatota</taxon>
        <taxon>Thermoplasmata</taxon>
        <taxon>Thermoplasmatales</taxon>
        <taxon>Thermoplasmataceae</taxon>
        <taxon>Thermoplasma</taxon>
    </lineage>
</organism>
<dbReference type="EnsemblBacteria" id="CAC11975">
    <property type="protein sequence ID" value="CAC11975"/>
    <property type="gene ID" value="CAC11975"/>
</dbReference>
<name>Q9HJW7_THEAC</name>
<dbReference type="EMBL" id="AL445065">
    <property type="protein sequence ID" value="CAC11975.1"/>
    <property type="molecule type" value="Genomic_DNA"/>
</dbReference>
<reference evidence="1 2" key="1">
    <citation type="journal article" date="2000" name="Nature">
        <title>The genome sequence of the thermoacidophilic scavenger Thermoplasma acidophilum.</title>
        <authorList>
            <person name="Ruepp A."/>
            <person name="Graml W."/>
            <person name="Santos-Martinez M.L."/>
            <person name="Koretke K.K."/>
            <person name="Volker C."/>
            <person name="Mewes H.W."/>
            <person name="Frishman D."/>
            <person name="Stocker S."/>
            <person name="Lupas A.N."/>
            <person name="Baumeister W."/>
        </authorList>
    </citation>
    <scope>NUCLEOTIDE SEQUENCE [LARGE SCALE GENOMIC DNA]</scope>
    <source>
        <strain evidence="2">ATCC 25905 / DSM 1728 / JCM 9062 / NBRC 15155 / AMRC-C165</strain>
    </source>
</reference>
<dbReference type="HOGENOM" id="CLU_1369590_0_0_2"/>
<dbReference type="InParanoid" id="Q9HJW7"/>
<dbReference type="AlphaFoldDB" id="Q9HJW7"/>
<evidence type="ECO:0000313" key="2">
    <source>
        <dbReference type="Proteomes" id="UP000001024"/>
    </source>
</evidence>
<dbReference type="KEGG" id="tac:Ta0846"/>
<gene>
    <name evidence="1" type="ordered locus">Ta0846</name>
</gene>
<proteinExistence type="predicted"/>
<evidence type="ECO:0000313" key="1">
    <source>
        <dbReference type="EMBL" id="CAC11975.1"/>
    </source>
</evidence>
<dbReference type="Proteomes" id="UP000001024">
    <property type="component" value="Chromosome"/>
</dbReference>
<dbReference type="eggNOG" id="arCOG07394">
    <property type="taxonomic scope" value="Archaea"/>
</dbReference>